<protein>
    <submittedName>
        <fullName evidence="2">Band 7 domain-containing protein</fullName>
    </submittedName>
</protein>
<reference evidence="2" key="1">
    <citation type="submission" date="2022-11" db="UniProtKB">
        <authorList>
            <consortium name="WormBaseParasite"/>
        </authorList>
    </citation>
    <scope>IDENTIFICATION</scope>
</reference>
<organism evidence="1 2">
    <name type="scientific">Panagrolaimus sp. ES5</name>
    <dbReference type="NCBI Taxonomy" id="591445"/>
    <lineage>
        <taxon>Eukaryota</taxon>
        <taxon>Metazoa</taxon>
        <taxon>Ecdysozoa</taxon>
        <taxon>Nematoda</taxon>
        <taxon>Chromadorea</taxon>
        <taxon>Rhabditida</taxon>
        <taxon>Tylenchina</taxon>
        <taxon>Panagrolaimomorpha</taxon>
        <taxon>Panagrolaimoidea</taxon>
        <taxon>Panagrolaimidae</taxon>
        <taxon>Panagrolaimus</taxon>
    </lineage>
</organism>
<name>A0AC34F2N1_9BILA</name>
<evidence type="ECO:0000313" key="1">
    <source>
        <dbReference type="Proteomes" id="UP000887579"/>
    </source>
</evidence>
<dbReference type="WBParaSite" id="ES5_v2.g1122.t1">
    <property type="protein sequence ID" value="ES5_v2.g1122.t1"/>
    <property type="gene ID" value="ES5_v2.g1122"/>
</dbReference>
<evidence type="ECO:0000313" key="2">
    <source>
        <dbReference type="WBParaSite" id="ES5_v2.g1122.t1"/>
    </source>
</evidence>
<accession>A0AC34F2N1</accession>
<dbReference type="Proteomes" id="UP000887579">
    <property type="component" value="Unplaced"/>
</dbReference>
<sequence>MEKTEIEMGLLEPEGKHEPAPISTPTPIPAPAPTPASSTPAAIAMAPTTIKINPHPSDEVDPVPNIDLLSRILIGIAYFVFTITAPLSIWFSYVIIAEYERGVWLRLGRLKEKTASGPGAKFKIPFIDRIVIVDMRTKTLNVRP</sequence>
<proteinExistence type="predicted"/>